<dbReference type="Gene3D" id="1.20.1440.60">
    <property type="entry name" value="23S rRNA-intervening sequence"/>
    <property type="match status" value="1"/>
</dbReference>
<dbReference type="AlphaFoldDB" id="A0A1G2Q8E3"/>
<feature type="domain" description="bAvd-like" evidence="1">
    <location>
        <begin position="14"/>
        <end position="117"/>
    </location>
</feature>
<name>A0A1G2Q8E3_9BACT</name>
<dbReference type="InterPro" id="IPR036583">
    <property type="entry name" value="23S_rRNA_IVS_sf"/>
</dbReference>
<gene>
    <name evidence="2" type="ORF">A2114_00575</name>
</gene>
<evidence type="ECO:0000259" key="1">
    <source>
        <dbReference type="Pfam" id="PF22296"/>
    </source>
</evidence>
<evidence type="ECO:0000313" key="3">
    <source>
        <dbReference type="Proteomes" id="UP000176494"/>
    </source>
</evidence>
<protein>
    <recommendedName>
        <fullName evidence="1">bAvd-like domain-containing protein</fullName>
    </recommendedName>
</protein>
<comment type="caution">
    <text evidence="2">The sequence shown here is derived from an EMBL/GenBank/DDBJ whole genome shotgun (WGS) entry which is preliminary data.</text>
</comment>
<sequence length="132" mass="15225">MTLKNPPRPILPVLERLKSLYSAWLPIYKLIPKNHQYSFGLKIDSLLIEVIEAVSAAVFLIKQDKLPFLKLAIRKLDTIKILLLVGWENKFIMNTKYADLSLKLDEIGKMLGGWKGKLEKENSSSLFKREEK</sequence>
<dbReference type="Proteomes" id="UP000176494">
    <property type="component" value="Unassembled WGS sequence"/>
</dbReference>
<reference evidence="2 3" key="1">
    <citation type="journal article" date="2016" name="Nat. Commun.">
        <title>Thousands of microbial genomes shed light on interconnected biogeochemical processes in an aquifer system.</title>
        <authorList>
            <person name="Anantharaman K."/>
            <person name="Brown C.T."/>
            <person name="Hug L.A."/>
            <person name="Sharon I."/>
            <person name="Castelle C.J."/>
            <person name="Probst A.J."/>
            <person name="Thomas B.C."/>
            <person name="Singh A."/>
            <person name="Wilkins M.J."/>
            <person name="Karaoz U."/>
            <person name="Brodie E.L."/>
            <person name="Williams K.H."/>
            <person name="Hubbard S.S."/>
            <person name="Banfield J.F."/>
        </authorList>
    </citation>
    <scope>NUCLEOTIDE SEQUENCE [LARGE SCALE GENOMIC DNA]</scope>
</reference>
<proteinExistence type="predicted"/>
<organism evidence="2 3">
    <name type="scientific">Candidatus Vogelbacteria bacterium GWA1_51_14</name>
    <dbReference type="NCBI Taxonomy" id="1802435"/>
    <lineage>
        <taxon>Bacteria</taxon>
        <taxon>Candidatus Vogeliibacteriota</taxon>
    </lineage>
</organism>
<dbReference type="EMBL" id="MHTG01000030">
    <property type="protein sequence ID" value="OHA56816.1"/>
    <property type="molecule type" value="Genomic_DNA"/>
</dbReference>
<dbReference type="Pfam" id="PF22296">
    <property type="entry name" value="bAvd"/>
    <property type="match status" value="1"/>
</dbReference>
<accession>A0A1G2Q8E3</accession>
<dbReference type="CDD" id="cd16376">
    <property type="entry name" value="Avd_like"/>
    <property type="match status" value="1"/>
</dbReference>
<evidence type="ECO:0000313" key="2">
    <source>
        <dbReference type="EMBL" id="OHA56816.1"/>
    </source>
</evidence>
<dbReference type="InterPro" id="IPR055360">
    <property type="entry name" value="bAvd"/>
</dbReference>